<keyword evidence="3 4" id="KW-0413">Isomerase</keyword>
<feature type="binding site" evidence="4 6">
    <location>
        <position position="111"/>
    </location>
    <ligand>
        <name>substrate</name>
    </ligand>
</feature>
<dbReference type="InterPro" id="IPR020097">
    <property type="entry name" value="PsdUridine_synth_TruA_a/b_dom"/>
</dbReference>
<dbReference type="PIRSF" id="PIRSF001430">
    <property type="entry name" value="tRNA_psdUrid_synth"/>
    <property type="match status" value="1"/>
</dbReference>
<evidence type="ECO:0000256" key="6">
    <source>
        <dbReference type="PIRSR" id="PIRSR001430-2"/>
    </source>
</evidence>
<comment type="subunit">
    <text evidence="4">Homodimer.</text>
</comment>
<evidence type="ECO:0000256" key="7">
    <source>
        <dbReference type="RuleBase" id="RU003792"/>
    </source>
</evidence>
<feature type="active site" description="Nucleophile" evidence="4 5">
    <location>
        <position position="53"/>
    </location>
</feature>
<accession>A0AA48GQ57</accession>
<dbReference type="PANTHER" id="PTHR11142:SF0">
    <property type="entry name" value="TRNA PSEUDOURIDINE SYNTHASE-LIKE 1"/>
    <property type="match status" value="1"/>
</dbReference>
<dbReference type="InterPro" id="IPR020103">
    <property type="entry name" value="PsdUridine_synth_cat_dom_sf"/>
</dbReference>
<dbReference type="HAMAP" id="MF_00171">
    <property type="entry name" value="TruA"/>
    <property type="match status" value="1"/>
</dbReference>
<dbReference type="Pfam" id="PF01416">
    <property type="entry name" value="PseudoU_synth_1"/>
    <property type="match status" value="1"/>
</dbReference>
<dbReference type="PANTHER" id="PTHR11142">
    <property type="entry name" value="PSEUDOURIDYLATE SYNTHASE"/>
    <property type="match status" value="1"/>
</dbReference>
<evidence type="ECO:0000256" key="5">
    <source>
        <dbReference type="PIRSR" id="PIRSR001430-1"/>
    </source>
</evidence>
<evidence type="ECO:0000313" key="9">
    <source>
        <dbReference type="EMBL" id="BDU72150.1"/>
    </source>
</evidence>
<dbReference type="InterPro" id="IPR020094">
    <property type="entry name" value="TruA/RsuA/RluB/E/F_N"/>
</dbReference>
<evidence type="ECO:0000256" key="4">
    <source>
        <dbReference type="HAMAP-Rule" id="MF_00171"/>
    </source>
</evidence>
<comment type="function">
    <text evidence="4">Formation of pseudouridine at positions 38, 39 and 40 in the anticodon stem and loop of transfer RNAs.</text>
</comment>
<dbReference type="AlphaFoldDB" id="A0AA48GQ57"/>
<keyword evidence="10" id="KW-1185">Reference proteome</keyword>
<dbReference type="SUPFAM" id="SSF55120">
    <property type="entry name" value="Pseudouridine synthase"/>
    <property type="match status" value="1"/>
</dbReference>
<gene>
    <name evidence="9" type="primary">truA_1</name>
    <name evidence="4" type="synonym">truA</name>
    <name evidence="9" type="ORF">METEAL_13240</name>
</gene>
<dbReference type="Gene3D" id="3.30.70.660">
    <property type="entry name" value="Pseudouridine synthase I, catalytic domain, C-terminal subdomain"/>
    <property type="match status" value="1"/>
</dbReference>
<proteinExistence type="inferred from homology"/>
<name>A0AA48GQ57_9BACT</name>
<dbReference type="RefSeq" id="WP_316415056.1">
    <property type="nucleotide sequence ID" value="NZ_AP027080.1"/>
</dbReference>
<dbReference type="GO" id="GO:0003723">
    <property type="term" value="F:RNA binding"/>
    <property type="evidence" value="ECO:0007669"/>
    <property type="project" value="InterPro"/>
</dbReference>
<organism evidence="9 10">
    <name type="scientific">Mesoterricola silvestris</name>
    <dbReference type="NCBI Taxonomy" id="2927979"/>
    <lineage>
        <taxon>Bacteria</taxon>
        <taxon>Pseudomonadati</taxon>
        <taxon>Acidobacteriota</taxon>
        <taxon>Holophagae</taxon>
        <taxon>Holophagales</taxon>
        <taxon>Holophagaceae</taxon>
        <taxon>Mesoterricola</taxon>
    </lineage>
</organism>
<dbReference type="Proteomes" id="UP001238179">
    <property type="component" value="Chromosome"/>
</dbReference>
<feature type="domain" description="Pseudouridine synthase I TruA alpha/beta" evidence="8">
    <location>
        <begin position="146"/>
        <end position="247"/>
    </location>
</feature>
<dbReference type="EC" id="5.4.99.12" evidence="4"/>
<dbReference type="Gene3D" id="3.30.70.580">
    <property type="entry name" value="Pseudouridine synthase I, catalytic domain, N-terminal subdomain"/>
    <property type="match status" value="1"/>
</dbReference>
<dbReference type="InterPro" id="IPR020095">
    <property type="entry name" value="PsdUridine_synth_TruA_C"/>
</dbReference>
<dbReference type="CDD" id="cd02570">
    <property type="entry name" value="PseudoU_synth_EcTruA"/>
    <property type="match status" value="1"/>
</dbReference>
<comment type="similarity">
    <text evidence="1 4 7">Belongs to the tRNA pseudouridine synthase TruA family.</text>
</comment>
<comment type="catalytic activity">
    <reaction evidence="4 7">
        <text>uridine(38/39/40) in tRNA = pseudouridine(38/39/40) in tRNA</text>
        <dbReference type="Rhea" id="RHEA:22376"/>
        <dbReference type="Rhea" id="RHEA-COMP:10085"/>
        <dbReference type="Rhea" id="RHEA-COMP:10087"/>
        <dbReference type="ChEBI" id="CHEBI:65314"/>
        <dbReference type="ChEBI" id="CHEBI:65315"/>
        <dbReference type="EC" id="5.4.99.12"/>
    </reaction>
</comment>
<evidence type="ECO:0000256" key="1">
    <source>
        <dbReference type="ARBA" id="ARBA00009375"/>
    </source>
</evidence>
<reference evidence="10" key="1">
    <citation type="journal article" date="2023" name="Int. J. Syst. Evol. Microbiol.">
        <title>Mesoterricola silvestris gen. nov., sp. nov., Mesoterricola sediminis sp. nov., Geothrix oryzae sp. nov., Geothrix edaphica sp. nov., Geothrix rubra sp. nov., and Geothrix limicola sp. nov., six novel members of Acidobacteriota isolated from soils.</title>
        <authorList>
            <person name="Itoh H."/>
            <person name="Sugisawa Y."/>
            <person name="Mise K."/>
            <person name="Xu Z."/>
            <person name="Kuniyasu M."/>
            <person name="Ushijima N."/>
            <person name="Kawano K."/>
            <person name="Kobayashi E."/>
            <person name="Shiratori Y."/>
            <person name="Masuda Y."/>
            <person name="Senoo K."/>
        </authorList>
    </citation>
    <scope>NUCLEOTIDE SEQUENCE [LARGE SCALE GENOMIC DNA]</scope>
    <source>
        <strain evidence="10">W79</strain>
    </source>
</reference>
<evidence type="ECO:0000259" key="8">
    <source>
        <dbReference type="Pfam" id="PF01416"/>
    </source>
</evidence>
<evidence type="ECO:0000256" key="3">
    <source>
        <dbReference type="ARBA" id="ARBA00023235"/>
    </source>
</evidence>
<evidence type="ECO:0000313" key="10">
    <source>
        <dbReference type="Proteomes" id="UP001238179"/>
    </source>
</evidence>
<keyword evidence="2 4" id="KW-0819">tRNA processing</keyword>
<comment type="caution">
    <text evidence="4">Lacks conserved residue(s) required for the propagation of feature annotation.</text>
</comment>
<dbReference type="EMBL" id="AP027080">
    <property type="protein sequence ID" value="BDU72150.1"/>
    <property type="molecule type" value="Genomic_DNA"/>
</dbReference>
<dbReference type="KEGG" id="msil:METEAL_13240"/>
<dbReference type="GO" id="GO:0160147">
    <property type="term" value="F:tRNA pseudouridine(38-40) synthase activity"/>
    <property type="evidence" value="ECO:0007669"/>
    <property type="project" value="UniProtKB-EC"/>
</dbReference>
<dbReference type="InterPro" id="IPR001406">
    <property type="entry name" value="PsdUridine_synth_TruA"/>
</dbReference>
<dbReference type="GO" id="GO:0031119">
    <property type="term" value="P:tRNA pseudouridine synthesis"/>
    <property type="evidence" value="ECO:0007669"/>
    <property type="project" value="UniProtKB-UniRule"/>
</dbReference>
<sequence>MAYPYFLRCAYVGTGFSGFQIQSTLRSVQGDLWKALRTFEPGAPMPQGTGRTDAGVHAKAQGVLVQLGKAWDPYRLLAAFNAHLAPDVRIMAVLPAPEGFFPRAHAVAKRYVYRLQEGPAADPFLHQRRWHVHGAQGLDRAAMAEACGHLRGVHDFSSFRHQECAALSPVKEIYAIRMEGQGPALDLVFEGNRFLMHMVRILTGTIVEVGKGRFRAQDMPAVLEARDRARAGITAPPHGLYLEEVWYQKRWGILDPSPWPEEPPRD</sequence>
<protein>
    <recommendedName>
        <fullName evidence="4">tRNA pseudouridine synthase A</fullName>
        <ecNumber evidence="4">5.4.99.12</ecNumber>
    </recommendedName>
    <alternativeName>
        <fullName evidence="4">tRNA pseudouridine(38-40) synthase</fullName>
    </alternativeName>
    <alternativeName>
        <fullName evidence="4">tRNA pseudouridylate synthase I</fullName>
    </alternativeName>
    <alternativeName>
        <fullName evidence="4">tRNA-uridine isomerase I</fullName>
    </alternativeName>
</protein>
<evidence type="ECO:0000256" key="2">
    <source>
        <dbReference type="ARBA" id="ARBA00022694"/>
    </source>
</evidence>